<evidence type="ECO:0008006" key="3">
    <source>
        <dbReference type="Google" id="ProtNLM"/>
    </source>
</evidence>
<sequence>MRYRIPTRISVRGLLLVCTAACVSLGLFQTRYVAPRLQSKRLESRLRDLGGYSANHLLGSDVSPEAMDWQVRVIDLSDCDEVSSYMPIFEDATEVKVLAVGGESFTDKQLLQLTALKNLQLLILDCTNVSEEGLWEFSWKSPHVLIRLSQRRLLDRCDWSETCPGYFGNHRPFSLLPRELSYLEDDGIYGDKLMFFLLPHQQSHFVDAVAANFSSDADIISAAKHLTPSIRRIRLQGSSVTDNSFPALYDIARSAGPLQIELDNVSMSKESKCLLSILPHVLVRDWSSSESAQTWGCD</sequence>
<evidence type="ECO:0000313" key="1">
    <source>
        <dbReference type="EMBL" id="QDU98087.1"/>
    </source>
</evidence>
<evidence type="ECO:0000313" key="2">
    <source>
        <dbReference type="Proteomes" id="UP000317648"/>
    </source>
</evidence>
<dbReference type="Proteomes" id="UP000317648">
    <property type="component" value="Chromosome"/>
</dbReference>
<protein>
    <recommendedName>
        <fullName evidence="3">Leucine Rich repeats (2 copies)</fullName>
    </recommendedName>
</protein>
<gene>
    <name evidence="1" type="ORF">Pla8534_59480</name>
</gene>
<reference evidence="1 2" key="1">
    <citation type="submission" date="2019-02" db="EMBL/GenBank/DDBJ databases">
        <title>Deep-cultivation of Planctomycetes and their phenomic and genomic characterization uncovers novel biology.</title>
        <authorList>
            <person name="Wiegand S."/>
            <person name="Jogler M."/>
            <person name="Boedeker C."/>
            <person name="Pinto D."/>
            <person name="Vollmers J."/>
            <person name="Rivas-Marin E."/>
            <person name="Kohn T."/>
            <person name="Peeters S.H."/>
            <person name="Heuer A."/>
            <person name="Rast P."/>
            <person name="Oberbeckmann S."/>
            <person name="Bunk B."/>
            <person name="Jeske O."/>
            <person name="Meyerdierks A."/>
            <person name="Storesund J.E."/>
            <person name="Kallscheuer N."/>
            <person name="Luecker S."/>
            <person name="Lage O.M."/>
            <person name="Pohl T."/>
            <person name="Merkel B.J."/>
            <person name="Hornburger P."/>
            <person name="Mueller R.-W."/>
            <person name="Bruemmer F."/>
            <person name="Labrenz M."/>
            <person name="Spormann A.M."/>
            <person name="Op den Camp H."/>
            <person name="Overmann J."/>
            <person name="Amann R."/>
            <person name="Jetten M.S.M."/>
            <person name="Mascher T."/>
            <person name="Medema M.H."/>
            <person name="Devos D.P."/>
            <person name="Kaster A.-K."/>
            <person name="Ovreas L."/>
            <person name="Rohde M."/>
            <person name="Galperin M.Y."/>
            <person name="Jogler C."/>
        </authorList>
    </citation>
    <scope>NUCLEOTIDE SEQUENCE [LARGE SCALE GENOMIC DNA]</scope>
    <source>
        <strain evidence="1 2">Pla85_3_4</strain>
    </source>
</reference>
<dbReference type="KEGG" id="lcre:Pla8534_59480"/>
<accession>A0A518E1W7</accession>
<name>A0A518E1W7_9BACT</name>
<organism evidence="1 2">
    <name type="scientific">Lignipirellula cremea</name>
    <dbReference type="NCBI Taxonomy" id="2528010"/>
    <lineage>
        <taxon>Bacteria</taxon>
        <taxon>Pseudomonadati</taxon>
        <taxon>Planctomycetota</taxon>
        <taxon>Planctomycetia</taxon>
        <taxon>Pirellulales</taxon>
        <taxon>Pirellulaceae</taxon>
        <taxon>Lignipirellula</taxon>
    </lineage>
</organism>
<keyword evidence="2" id="KW-1185">Reference proteome</keyword>
<dbReference type="AlphaFoldDB" id="A0A518E1W7"/>
<proteinExistence type="predicted"/>
<dbReference type="EMBL" id="CP036433">
    <property type="protein sequence ID" value="QDU98087.1"/>
    <property type="molecule type" value="Genomic_DNA"/>
</dbReference>
<dbReference type="SUPFAM" id="SSF52047">
    <property type="entry name" value="RNI-like"/>
    <property type="match status" value="1"/>
</dbReference>